<gene>
    <name evidence="12" type="ORF">CSKR_114223</name>
</gene>
<feature type="binding site" evidence="11">
    <location>
        <position position="486"/>
    </location>
    <ligand>
        <name>Zn(2+)</name>
        <dbReference type="ChEBI" id="CHEBI:29105"/>
    </ligand>
</feature>
<dbReference type="Gene3D" id="3.40.50.720">
    <property type="entry name" value="NAD(P)-binding Rossmann-like Domain"/>
    <property type="match status" value="1"/>
</dbReference>
<dbReference type="SMART" id="SM00450">
    <property type="entry name" value="RHOD"/>
    <property type="match status" value="1"/>
</dbReference>
<feature type="binding site" evidence="11">
    <location>
        <position position="382"/>
    </location>
    <ligand>
        <name>ATP</name>
        <dbReference type="ChEBI" id="CHEBI:30616"/>
    </ligand>
</feature>
<keyword evidence="5 11" id="KW-0479">Metal-binding</keyword>
<dbReference type="FunFam" id="3.40.50.720:FF:000033">
    <property type="entry name" value="Adenylyltransferase and sulfurtransferase MOCS3"/>
    <property type="match status" value="1"/>
</dbReference>
<dbReference type="PROSITE" id="PS50206">
    <property type="entry name" value="RHODANESE_3"/>
    <property type="match status" value="1"/>
</dbReference>
<evidence type="ECO:0000256" key="9">
    <source>
        <dbReference type="ARBA" id="ARBA00023150"/>
    </source>
</evidence>
<keyword evidence="7 11" id="KW-0862">Zinc</keyword>
<organism evidence="12 13">
    <name type="scientific">Clonorchis sinensis</name>
    <name type="common">Chinese liver fluke</name>
    <dbReference type="NCBI Taxonomy" id="79923"/>
    <lineage>
        <taxon>Eukaryota</taxon>
        <taxon>Metazoa</taxon>
        <taxon>Spiralia</taxon>
        <taxon>Lophotrochozoa</taxon>
        <taxon>Platyhelminthes</taxon>
        <taxon>Trematoda</taxon>
        <taxon>Digenea</taxon>
        <taxon>Opisthorchiida</taxon>
        <taxon>Opisthorchiata</taxon>
        <taxon>Opisthorchiidae</taxon>
        <taxon>Clonorchis</taxon>
    </lineage>
</organism>
<evidence type="ECO:0000256" key="6">
    <source>
        <dbReference type="ARBA" id="ARBA00022741"/>
    </source>
</evidence>
<comment type="subcellular location">
    <subcellularLocation>
        <location evidence="1">Cytoplasm</location>
        <location evidence="1">Cytosol</location>
    </subcellularLocation>
</comment>
<sequence length="753" mass="82717">MREMGEIAQVVEARIYWLKGLGNLAVSQPSCNLRAAWQLGTERVLQLGDFDAPTQGCQSFSGASCVISLRTLRVRRTDYISKLPGHSLLGKHVKANTRVRQMVLGGRNSPAIDELLTVHRLRRLGHVLRMPEDCLLCRAVFSALCWVKATERWTVWWTVTWQRSTKTLTSELIWRWLKWLEREFTDRKVLGQPGSIPALVLPSGGMAARHRKGVTAEQFFLMALEALLVETSQTRLQTGIENKWTSRAFCSTPTSASRLLLRLGQSGSISTVFPSGGMVAVHRKGDTAEPIFLLKERCDLSNGEISRYSRQLILPQFGVTGQLKLRSSRVLIVGCGGLGCPAAVYLAAAGVGTIGLLDDDVVELNNLHRQVGHSEATVGQSKVSSLSKRCREVNSGTIIEECFAHLTSSNAVDIVSKYDVVLDCTDNLATRYLINDACAVCGPKPLISGSALRLEGQMTVYLANRMRTKEEVASNRPLPRENRAPCFRCLFPVPPPATTVQGCSEAGVFGVVPGIIGTMQAAEAIKLIAGVGTVHSGRLLVLDMERNLTRTVVLRDPRPDCPVCGEHANFTTDSILQLDYVLFCGAPDHDKPSSVNMDRLRNRITVQQLNELRRLGRPHVLLDIRPEVEVDLCRLTPCLRFPAPTLLRDTVLSQIQGALNEKLKQSNERPVPIVVLCHRGNKSKVAATQLASALSAFRLRTSNTSLTDAVESMDTDRSLIGTSSMHEPDFIICDVAGGLAAWAAEIDSEFPVY</sequence>
<evidence type="ECO:0000256" key="4">
    <source>
        <dbReference type="ARBA" id="ARBA00022694"/>
    </source>
</evidence>
<dbReference type="GO" id="GO:0006777">
    <property type="term" value="P:Mo-molybdopterin cofactor biosynthetic process"/>
    <property type="evidence" value="ECO:0007669"/>
    <property type="project" value="UniProtKB-UniRule"/>
</dbReference>
<name>A0A419PIM2_CLOSI</name>
<dbReference type="Gene3D" id="3.40.250.10">
    <property type="entry name" value="Rhodanese-like domain"/>
    <property type="match status" value="1"/>
</dbReference>
<comment type="function">
    <text evidence="11">Plays a central role in 2-thiolation of mcm(5)S(2)U at tRNA wobble positions of cytosolic tRNA(Lys), tRNA(Glu) and tRNA(Gln). Acts by mediating the C-terminal thiocarboxylation of the sulfur carrier URM1. Its N-terminus first activates URM1 as acyl-adenylate (-COAMP), then the persulfide sulfur on the catalytic cysteine is transferred to URM1 to form thiocarboxylation (-COSH) of its C-terminus. The reaction probably involves hydrogen sulfide that is generated from the persulfide intermediate and that acts as nucleophile towards URM1. Subsequently, a transient disulfide bond is formed. Does not use thiosulfate as sulfur donor; NFS1 probably acting as a sulfur donor for thiocarboxylation reactions.</text>
</comment>
<dbReference type="FunCoup" id="A0A419PIM2">
    <property type="interactions" value="287"/>
</dbReference>
<accession>A0A419PIM2</accession>
<reference evidence="12 13" key="1">
    <citation type="journal article" date="2018" name="Biotechnol. Adv.">
        <title>Improved genomic resources and new bioinformatic workflow for the carcinogenic parasite Clonorchis sinensis: Biotechnological implications.</title>
        <authorList>
            <person name="Wang D."/>
            <person name="Korhonen P.K."/>
            <person name="Gasser R.B."/>
            <person name="Young N.D."/>
        </authorList>
    </citation>
    <scope>NUCLEOTIDE SEQUENCE [LARGE SCALE GENOMIC DNA]</scope>
    <source>
        <strain evidence="12">Cs-k2</strain>
    </source>
</reference>
<dbReference type="GO" id="GO:0004792">
    <property type="term" value="F:thiosulfate-cyanide sulfurtransferase activity"/>
    <property type="evidence" value="ECO:0007669"/>
    <property type="project" value="TreeGrafter"/>
</dbReference>
<dbReference type="GO" id="GO:0046872">
    <property type="term" value="F:metal ion binding"/>
    <property type="evidence" value="ECO:0007669"/>
    <property type="project" value="UniProtKB-KW"/>
</dbReference>
<dbReference type="HAMAP" id="MF_03049">
    <property type="entry name" value="MOCS3_Uba4"/>
    <property type="match status" value="1"/>
</dbReference>
<evidence type="ECO:0000256" key="8">
    <source>
        <dbReference type="ARBA" id="ARBA00022840"/>
    </source>
</evidence>
<reference evidence="12 13" key="2">
    <citation type="journal article" date="2021" name="Genomics">
        <title>High-quality reference genome for Clonorchis sinensis.</title>
        <authorList>
            <person name="Young N.D."/>
            <person name="Stroehlein A.J."/>
            <person name="Kinkar L."/>
            <person name="Wang T."/>
            <person name="Sohn W.M."/>
            <person name="Chang B.C.H."/>
            <person name="Kaur P."/>
            <person name="Weisz D."/>
            <person name="Dudchenko O."/>
            <person name="Aiden E.L."/>
            <person name="Korhonen P.K."/>
            <person name="Gasser R.B."/>
        </authorList>
    </citation>
    <scope>NUCLEOTIDE SEQUENCE [LARGE SCALE GENOMIC DNA]</scope>
    <source>
        <strain evidence="12">Cs-k2</strain>
    </source>
</reference>
<dbReference type="GO" id="GO:0005829">
    <property type="term" value="C:cytosol"/>
    <property type="evidence" value="ECO:0007669"/>
    <property type="project" value="UniProtKB-SubCell"/>
</dbReference>
<dbReference type="UniPathway" id="UPA00988"/>
<evidence type="ECO:0000313" key="13">
    <source>
        <dbReference type="Proteomes" id="UP000286415"/>
    </source>
</evidence>
<dbReference type="SUPFAM" id="SSF69572">
    <property type="entry name" value="Activating enzymes of the ubiquitin-like proteins"/>
    <property type="match status" value="1"/>
</dbReference>
<dbReference type="GO" id="GO:0002143">
    <property type="term" value="P:tRNA wobble position uridine thiolation"/>
    <property type="evidence" value="ECO:0007669"/>
    <property type="project" value="InterPro"/>
</dbReference>
<comment type="similarity">
    <text evidence="11">In the N-terminal section; belongs to the HesA/MoeB/ThiF family. UBA4 subfamily.</text>
</comment>
<feature type="binding site" evidence="11">
    <location>
        <position position="358"/>
    </location>
    <ligand>
        <name>ATP</name>
        <dbReference type="ChEBI" id="CHEBI:30616"/>
    </ligand>
</feature>
<dbReference type="GO" id="GO:0032447">
    <property type="term" value="P:protein urmylation"/>
    <property type="evidence" value="ECO:0007669"/>
    <property type="project" value="TreeGrafter"/>
</dbReference>
<keyword evidence="9 11" id="KW-0501">Molybdenum cofactor biosynthesis</keyword>
<dbReference type="EC" id="2.7.7.-" evidence="11"/>
<evidence type="ECO:0000256" key="2">
    <source>
        <dbReference type="ARBA" id="ARBA00022490"/>
    </source>
</evidence>
<dbReference type="GO" id="GO:0042292">
    <property type="term" value="F:URM1 activating enzyme activity"/>
    <property type="evidence" value="ECO:0007669"/>
    <property type="project" value="TreeGrafter"/>
</dbReference>
<keyword evidence="8 11" id="KW-0067">ATP-binding</keyword>
<dbReference type="InterPro" id="IPR035985">
    <property type="entry name" value="Ubiquitin-activating_enz"/>
</dbReference>
<dbReference type="Proteomes" id="UP000286415">
    <property type="component" value="Unassembled WGS sequence"/>
</dbReference>
<dbReference type="GO" id="GO:0005524">
    <property type="term" value="F:ATP binding"/>
    <property type="evidence" value="ECO:0007669"/>
    <property type="project" value="UniProtKB-KW"/>
</dbReference>
<dbReference type="PANTHER" id="PTHR10953:SF102">
    <property type="entry name" value="ADENYLYLTRANSFERASE AND SULFURTRANSFERASE MOCS3"/>
    <property type="match status" value="1"/>
</dbReference>
<feature type="binding site" evidence="11">
    <location>
        <position position="337"/>
    </location>
    <ligand>
        <name>ATP</name>
        <dbReference type="ChEBI" id="CHEBI:30616"/>
    </ligand>
</feature>
<dbReference type="InterPro" id="IPR028885">
    <property type="entry name" value="MOCS3/Uba4"/>
</dbReference>
<dbReference type="NCBIfam" id="NF004281">
    <property type="entry name" value="PRK05690.1"/>
    <property type="match status" value="1"/>
</dbReference>
<keyword evidence="6 11" id="KW-0547">Nucleotide-binding</keyword>
<dbReference type="Pfam" id="PF00899">
    <property type="entry name" value="ThiF"/>
    <property type="match status" value="1"/>
</dbReference>
<dbReference type="InterPro" id="IPR045886">
    <property type="entry name" value="ThiF/MoeB/HesA"/>
</dbReference>
<dbReference type="EMBL" id="NIRI02000042">
    <property type="protein sequence ID" value="KAG5447349.1"/>
    <property type="molecule type" value="Genomic_DNA"/>
</dbReference>
<dbReference type="STRING" id="79923.A0A419PIM2"/>
<dbReference type="PANTHER" id="PTHR10953">
    <property type="entry name" value="UBIQUITIN-ACTIVATING ENZYME E1"/>
    <property type="match status" value="1"/>
</dbReference>
<feature type="active site" description="Cysteine persulfide intermediate; for sulfurtransferase activity" evidence="11">
    <location>
        <position position="677"/>
    </location>
</feature>
<evidence type="ECO:0000256" key="7">
    <source>
        <dbReference type="ARBA" id="ARBA00022833"/>
    </source>
</evidence>
<protein>
    <recommendedName>
        <fullName evidence="11">Adenylyltransferase and sulfurtransferase MOCS3 homolog</fullName>
    </recommendedName>
    <alternativeName>
        <fullName evidence="11">UBA4 homolog</fullName>
    </alternativeName>
    <alternativeName>
        <fullName evidence="11">Ubiquitin-like protein activator 4 homolog</fullName>
    </alternativeName>
    <domain>
        <recommendedName>
            <fullName evidence="11">Adenylyltransferase</fullName>
            <ecNumber evidence="11">2.7.7.-</ecNumber>
        </recommendedName>
    </domain>
    <domain>
        <recommendedName>
            <fullName evidence="11">Sulfurtransferase</fullName>
            <ecNumber evidence="11">2.8.1.-</ecNumber>
        </recommendedName>
    </domain>
</protein>
<feature type="binding site" evidence="11">
    <location>
        <position position="489"/>
    </location>
    <ligand>
        <name>Zn(2+)</name>
        <dbReference type="ChEBI" id="CHEBI:29105"/>
    </ligand>
</feature>
<dbReference type="InterPro" id="IPR001763">
    <property type="entry name" value="Rhodanese-like_dom"/>
</dbReference>
<feature type="binding site" evidence="11">
    <location>
        <position position="561"/>
    </location>
    <ligand>
        <name>Zn(2+)</name>
        <dbReference type="ChEBI" id="CHEBI:29105"/>
    </ligand>
</feature>
<dbReference type="InterPro" id="IPR036873">
    <property type="entry name" value="Rhodanese-like_dom_sf"/>
</dbReference>
<keyword evidence="4 11" id="KW-0819">tRNA processing</keyword>
<evidence type="ECO:0000256" key="11">
    <source>
        <dbReference type="HAMAP-Rule" id="MF_03049"/>
    </source>
</evidence>
<dbReference type="InterPro" id="IPR000594">
    <property type="entry name" value="ThiF_NAD_FAD-bd"/>
</dbReference>
<dbReference type="EC" id="2.8.1.-" evidence="11"/>
<dbReference type="InParanoid" id="A0A419PIM2"/>
<evidence type="ECO:0000313" key="12">
    <source>
        <dbReference type="EMBL" id="KAG5447349.1"/>
    </source>
</evidence>
<evidence type="ECO:0000256" key="5">
    <source>
        <dbReference type="ARBA" id="ARBA00022723"/>
    </source>
</evidence>
<feature type="binding site" evidence="11">
    <location>
        <begin position="426"/>
        <end position="427"/>
    </location>
    <ligand>
        <name>ATP</name>
        <dbReference type="ChEBI" id="CHEBI:30616"/>
    </ligand>
</feature>
<dbReference type="OrthoDB" id="10261062at2759"/>
<evidence type="ECO:0000256" key="10">
    <source>
        <dbReference type="ARBA" id="ARBA00023268"/>
    </source>
</evidence>
<keyword evidence="13" id="KW-1185">Reference proteome</keyword>
<comment type="pathway">
    <text evidence="11">tRNA modification; 5-methoxycarbonylmethyl-2-thiouridine-tRNA biosynthesis.</text>
</comment>
<feature type="binding site" evidence="11">
    <location>
        <begin position="365"/>
        <end position="369"/>
    </location>
    <ligand>
        <name>ATP</name>
        <dbReference type="ChEBI" id="CHEBI:30616"/>
    </ligand>
</feature>
<feature type="binding site" evidence="11">
    <location>
        <position position="564"/>
    </location>
    <ligand>
        <name>Zn(2+)</name>
        <dbReference type="ChEBI" id="CHEBI:29105"/>
    </ligand>
</feature>
<dbReference type="CDD" id="cd00757">
    <property type="entry name" value="ThiF_MoeB_HesA_family"/>
    <property type="match status" value="1"/>
</dbReference>
<keyword evidence="2 11" id="KW-0963">Cytoplasm</keyword>
<evidence type="ECO:0000256" key="3">
    <source>
        <dbReference type="ARBA" id="ARBA00022679"/>
    </source>
</evidence>
<comment type="caution">
    <text evidence="12">The sequence shown here is derived from an EMBL/GenBank/DDBJ whole genome shotgun (WGS) entry which is preliminary data.</text>
</comment>
<dbReference type="GO" id="GO:0070566">
    <property type="term" value="F:adenylyltransferase activity"/>
    <property type="evidence" value="ECO:0007669"/>
    <property type="project" value="InterPro"/>
</dbReference>
<dbReference type="AlphaFoldDB" id="A0A419PIM2"/>
<comment type="cofactor">
    <cofactor evidence="11">
        <name>Zn(2+)</name>
        <dbReference type="ChEBI" id="CHEBI:29105"/>
    </cofactor>
    <text evidence="11">Binds 1 zinc ion per subunit.</text>
</comment>
<proteinExistence type="inferred from homology"/>
<keyword evidence="10 11" id="KW-0511">Multifunctional enzyme</keyword>
<keyword evidence="3 11" id="KW-0808">Transferase</keyword>
<evidence type="ECO:0000256" key="1">
    <source>
        <dbReference type="ARBA" id="ARBA00004514"/>
    </source>
</evidence>
<feature type="active site" description="Glycyl thioester intermediate; for adenylyltransferase activity" evidence="11">
    <location>
        <position position="503"/>
    </location>
</feature>